<sequence length="440" mass="44172">MHHTPKPARRAGRLAILGAASAAAVALAVAGTTPFAQAATVTFNPLDPALGFNSFVEDETVLASTEAEGPIATGGNLLIEGSYNVMIHTGTGAFTAPGDAQPSALVVGGRVVYTVDPATSVVQVLNSGYVKVGDLTGTDVLNTDQNNASVNTELVAAGSGYNSTPRIQLTVQQPIDSVGPSSPIDFDAAFGELRANADTLVECQANVTMRDGSGNAVAKGAVTQGQNIHVTLEAGVTNVLDVTGEDLNNMGDIVFDGPLPSADTPLLINVDTSGTGGELDWVVAPQSPVSIDQAPYMLWNFGTSTTRLRIAGGDTVEGSILAPNADYSDVSPTNVEGQIVAKNASLGEIGENGGEIHHAPFAAELTCETDVQPTDGPSTPGGGTTAPGDTTAPGTTGPGGGSLATTGDSLRPLIIAAGALVAVGAAVLVATGLRRKGARG</sequence>
<comment type="caution">
    <text evidence="5">The sequence shown here is derived from an EMBL/GenBank/DDBJ whole genome shotgun (WGS) entry which is preliminary data.</text>
</comment>
<dbReference type="OrthoDB" id="3404418at2"/>
<keyword evidence="2" id="KW-1133">Transmembrane helix</keyword>
<dbReference type="NCBIfam" id="TIGR04215">
    <property type="entry name" value="choice_anch_A"/>
    <property type="match status" value="1"/>
</dbReference>
<evidence type="ECO:0000313" key="6">
    <source>
        <dbReference type="Proteomes" id="UP000305792"/>
    </source>
</evidence>
<accession>A0A4S8PKG1</accession>
<dbReference type="InterPro" id="IPR026588">
    <property type="entry name" value="Choice_anch_A"/>
</dbReference>
<keyword evidence="3" id="KW-0732">Signal</keyword>
<evidence type="ECO:0000313" key="5">
    <source>
        <dbReference type="EMBL" id="THV30185.1"/>
    </source>
</evidence>
<dbReference type="InterPro" id="IPR006311">
    <property type="entry name" value="TAT_signal"/>
</dbReference>
<gene>
    <name evidence="5" type="ORF">E9998_07385</name>
</gene>
<keyword evidence="2" id="KW-0472">Membrane</keyword>
<evidence type="ECO:0000256" key="1">
    <source>
        <dbReference type="SAM" id="MobiDB-lite"/>
    </source>
</evidence>
<evidence type="ECO:0000256" key="2">
    <source>
        <dbReference type="SAM" id="Phobius"/>
    </source>
</evidence>
<feature type="domain" description="Choice-of-anchor A" evidence="4">
    <location>
        <begin position="45"/>
        <end position="358"/>
    </location>
</feature>
<feature type="signal peptide" evidence="3">
    <location>
        <begin position="1"/>
        <end position="38"/>
    </location>
</feature>
<dbReference type="Pfam" id="PF20597">
    <property type="entry name" value="pAdhesive_15"/>
    <property type="match status" value="1"/>
</dbReference>
<feature type="chain" id="PRO_5020318836" evidence="3">
    <location>
        <begin position="39"/>
        <end position="440"/>
    </location>
</feature>
<evidence type="ECO:0000256" key="3">
    <source>
        <dbReference type="SAM" id="SignalP"/>
    </source>
</evidence>
<feature type="transmembrane region" description="Helical" evidence="2">
    <location>
        <begin position="413"/>
        <end position="433"/>
    </location>
</feature>
<dbReference type="Proteomes" id="UP000305792">
    <property type="component" value="Unassembled WGS sequence"/>
</dbReference>
<protein>
    <submittedName>
        <fullName evidence="5">Choice-of-anchor A family protein</fullName>
    </submittedName>
</protein>
<feature type="region of interest" description="Disordered" evidence="1">
    <location>
        <begin position="369"/>
        <end position="404"/>
    </location>
</feature>
<proteinExistence type="predicted"/>
<keyword evidence="6" id="KW-1185">Reference proteome</keyword>
<evidence type="ECO:0000259" key="4">
    <source>
        <dbReference type="Pfam" id="PF20597"/>
    </source>
</evidence>
<dbReference type="AlphaFoldDB" id="A0A4S8PKG1"/>
<dbReference type="PROSITE" id="PS51318">
    <property type="entry name" value="TAT"/>
    <property type="match status" value="1"/>
</dbReference>
<dbReference type="RefSeq" id="WP_136529058.1">
    <property type="nucleotide sequence ID" value="NZ_STGX01000004.1"/>
</dbReference>
<keyword evidence="2" id="KW-0812">Transmembrane</keyword>
<name>A0A4S8PKG1_9ACTN</name>
<dbReference type="EMBL" id="STGX01000004">
    <property type="protein sequence ID" value="THV30185.1"/>
    <property type="molecule type" value="Genomic_DNA"/>
</dbReference>
<organism evidence="5 6">
    <name type="scientific">Glycomyces paridis</name>
    <dbReference type="NCBI Taxonomy" id="2126555"/>
    <lineage>
        <taxon>Bacteria</taxon>
        <taxon>Bacillati</taxon>
        <taxon>Actinomycetota</taxon>
        <taxon>Actinomycetes</taxon>
        <taxon>Glycomycetales</taxon>
        <taxon>Glycomycetaceae</taxon>
        <taxon>Glycomyces</taxon>
    </lineage>
</organism>
<reference evidence="5 6" key="1">
    <citation type="journal article" date="2018" name="Int. J. Syst. Evol. Microbiol.">
        <title>Glycomyces paridis sp. nov., isolated from the medicinal plant Paris polyphylla.</title>
        <authorList>
            <person name="Fang X.M."/>
            <person name="Bai J.L."/>
            <person name="Su J."/>
            <person name="Zhao L.L."/>
            <person name="Liu H.Y."/>
            <person name="Ma B.P."/>
            <person name="Zhang Y.Q."/>
            <person name="Yu L.Y."/>
        </authorList>
    </citation>
    <scope>NUCLEOTIDE SEQUENCE [LARGE SCALE GENOMIC DNA]</scope>
    <source>
        <strain evidence="5 6">CPCC 204357</strain>
    </source>
</reference>
<feature type="compositionally biased region" description="Low complexity" evidence="1">
    <location>
        <begin position="386"/>
        <end position="395"/>
    </location>
</feature>